<comment type="caution">
    <text evidence="2">The sequence shown here is derived from an EMBL/GenBank/DDBJ whole genome shotgun (WGS) entry which is preliminary data.</text>
</comment>
<feature type="region of interest" description="Disordered" evidence="1">
    <location>
        <begin position="391"/>
        <end position="449"/>
    </location>
</feature>
<organism evidence="2 3">
    <name type="scientific">Dreissena polymorpha</name>
    <name type="common">Zebra mussel</name>
    <name type="synonym">Mytilus polymorpha</name>
    <dbReference type="NCBI Taxonomy" id="45954"/>
    <lineage>
        <taxon>Eukaryota</taxon>
        <taxon>Metazoa</taxon>
        <taxon>Spiralia</taxon>
        <taxon>Lophotrochozoa</taxon>
        <taxon>Mollusca</taxon>
        <taxon>Bivalvia</taxon>
        <taxon>Autobranchia</taxon>
        <taxon>Heteroconchia</taxon>
        <taxon>Euheterodonta</taxon>
        <taxon>Imparidentia</taxon>
        <taxon>Neoheterodontei</taxon>
        <taxon>Myida</taxon>
        <taxon>Dreissenoidea</taxon>
        <taxon>Dreissenidae</taxon>
        <taxon>Dreissena</taxon>
    </lineage>
</organism>
<dbReference type="EMBL" id="JAIWYP010000012">
    <property type="protein sequence ID" value="KAH3729395.1"/>
    <property type="molecule type" value="Genomic_DNA"/>
</dbReference>
<evidence type="ECO:0000313" key="3">
    <source>
        <dbReference type="Proteomes" id="UP000828390"/>
    </source>
</evidence>
<keyword evidence="3" id="KW-1185">Reference proteome</keyword>
<evidence type="ECO:0000256" key="1">
    <source>
        <dbReference type="SAM" id="MobiDB-lite"/>
    </source>
</evidence>
<name>A0A9D4CSG6_DREPO</name>
<evidence type="ECO:0000313" key="2">
    <source>
        <dbReference type="EMBL" id="KAH3729395.1"/>
    </source>
</evidence>
<dbReference type="AlphaFoldDB" id="A0A9D4CSG6"/>
<dbReference type="InterPro" id="IPR031009">
    <property type="entry name" value="Tcm_partner"/>
</dbReference>
<dbReference type="NCBIfam" id="TIGR04474">
    <property type="entry name" value="tcm_partner"/>
    <property type="match status" value="1"/>
</dbReference>
<reference evidence="2" key="1">
    <citation type="journal article" date="2019" name="bioRxiv">
        <title>The Genome of the Zebra Mussel, Dreissena polymorpha: A Resource for Invasive Species Research.</title>
        <authorList>
            <person name="McCartney M.A."/>
            <person name="Auch B."/>
            <person name="Kono T."/>
            <person name="Mallez S."/>
            <person name="Zhang Y."/>
            <person name="Obille A."/>
            <person name="Becker A."/>
            <person name="Abrahante J.E."/>
            <person name="Garbe J."/>
            <person name="Badalamenti J.P."/>
            <person name="Herman A."/>
            <person name="Mangelson H."/>
            <person name="Liachko I."/>
            <person name="Sullivan S."/>
            <person name="Sone E.D."/>
            <person name="Koren S."/>
            <person name="Silverstein K.A.T."/>
            <person name="Beckman K.B."/>
            <person name="Gohl D.M."/>
        </authorList>
    </citation>
    <scope>NUCLEOTIDE SEQUENCE</scope>
    <source>
        <strain evidence="2">Duluth1</strain>
        <tissue evidence="2">Whole animal</tissue>
    </source>
</reference>
<reference evidence="2" key="2">
    <citation type="submission" date="2020-11" db="EMBL/GenBank/DDBJ databases">
        <authorList>
            <person name="McCartney M.A."/>
            <person name="Auch B."/>
            <person name="Kono T."/>
            <person name="Mallez S."/>
            <person name="Becker A."/>
            <person name="Gohl D.M."/>
            <person name="Silverstein K.A.T."/>
            <person name="Koren S."/>
            <person name="Bechman K.B."/>
            <person name="Herman A."/>
            <person name="Abrahante J.E."/>
            <person name="Garbe J."/>
        </authorList>
    </citation>
    <scope>NUCLEOTIDE SEQUENCE</scope>
    <source>
        <strain evidence="2">Duluth1</strain>
        <tissue evidence="2">Whole animal</tissue>
    </source>
</reference>
<feature type="region of interest" description="Disordered" evidence="1">
    <location>
        <begin position="332"/>
        <end position="352"/>
    </location>
</feature>
<protein>
    <submittedName>
        <fullName evidence="2">Uncharacterized protein</fullName>
    </submittedName>
</protein>
<feature type="compositionally biased region" description="Polar residues" evidence="1">
    <location>
        <begin position="332"/>
        <end position="343"/>
    </location>
</feature>
<proteinExistence type="predicted"/>
<sequence length="457" mass="53118">MEPFSVSIEVHNRLFEKHEPPSDLLECNVRSLTFLDPFGYSHTPMDHVEKFAPGDGNEVIINFMSSYVNRFVKERPKLVARLYGIDTADMDKDKELGKFIEYIIKESDNDTNADQRDRNSVQKCVDSYENLLKSKTNSTYSLVFEVRGKGNQIIYHMVHITNHIRGVEAMKTAMVKCSQREGEFVMSDYDIIRKGIRLNFKKSQNDRVVADIIFEKFKGMENILVEPKASESNRRGTVAKMEGKRLYDMSSTVKEYVLLETNYCLWKRPLALLQKEHKIRKVTENGERQKSKYKFPHKDTNGRHMETRVWFEQDNACLSNKENVDLQIRNQENSAQEQTSTAETTDHGVGRRARQKPIYEYCMIQDNLAGTNIPKETLIGCAKTSLKFGHEKHTVGNTRNTERQKRKRGRARGKMDPKPENQKKRRMSKSKRIDETGPSGLEKPIQRKIDEYFTILQ</sequence>
<accession>A0A9D4CSG6</accession>
<gene>
    <name evidence="2" type="ORF">DPMN_055363</name>
</gene>
<dbReference type="Proteomes" id="UP000828390">
    <property type="component" value="Unassembled WGS sequence"/>
</dbReference>
<feature type="compositionally biased region" description="Basic and acidic residues" evidence="1">
    <location>
        <begin position="413"/>
        <end position="422"/>
    </location>
</feature>